<dbReference type="AlphaFoldDB" id="A0AAD7K6G0"/>
<evidence type="ECO:0000256" key="1">
    <source>
        <dbReference type="SAM" id="MobiDB-lite"/>
    </source>
</evidence>
<organism evidence="2 3">
    <name type="scientific">Mycena maculata</name>
    <dbReference type="NCBI Taxonomy" id="230809"/>
    <lineage>
        <taxon>Eukaryota</taxon>
        <taxon>Fungi</taxon>
        <taxon>Dikarya</taxon>
        <taxon>Basidiomycota</taxon>
        <taxon>Agaricomycotina</taxon>
        <taxon>Agaricomycetes</taxon>
        <taxon>Agaricomycetidae</taxon>
        <taxon>Agaricales</taxon>
        <taxon>Marasmiineae</taxon>
        <taxon>Mycenaceae</taxon>
        <taxon>Mycena</taxon>
    </lineage>
</organism>
<dbReference type="EMBL" id="JARJLG010000007">
    <property type="protein sequence ID" value="KAJ7779316.1"/>
    <property type="molecule type" value="Genomic_DNA"/>
</dbReference>
<accession>A0AAD7K6G0</accession>
<dbReference type="Proteomes" id="UP001215280">
    <property type="component" value="Unassembled WGS sequence"/>
</dbReference>
<proteinExistence type="predicted"/>
<feature type="compositionally biased region" description="Low complexity" evidence="1">
    <location>
        <begin position="279"/>
        <end position="294"/>
    </location>
</feature>
<evidence type="ECO:0000313" key="2">
    <source>
        <dbReference type="EMBL" id="KAJ7779316.1"/>
    </source>
</evidence>
<name>A0AAD7K6G0_9AGAR</name>
<gene>
    <name evidence="2" type="ORF">DFH07DRAFT_794677</name>
</gene>
<reference evidence="2" key="1">
    <citation type="submission" date="2023-03" db="EMBL/GenBank/DDBJ databases">
        <title>Massive genome expansion in bonnet fungi (Mycena s.s.) driven by repeated elements and novel gene families across ecological guilds.</title>
        <authorList>
            <consortium name="Lawrence Berkeley National Laboratory"/>
            <person name="Harder C.B."/>
            <person name="Miyauchi S."/>
            <person name="Viragh M."/>
            <person name="Kuo A."/>
            <person name="Thoen E."/>
            <person name="Andreopoulos B."/>
            <person name="Lu D."/>
            <person name="Skrede I."/>
            <person name="Drula E."/>
            <person name="Henrissat B."/>
            <person name="Morin E."/>
            <person name="Kohler A."/>
            <person name="Barry K."/>
            <person name="LaButti K."/>
            <person name="Morin E."/>
            <person name="Salamov A."/>
            <person name="Lipzen A."/>
            <person name="Mereny Z."/>
            <person name="Hegedus B."/>
            <person name="Baldrian P."/>
            <person name="Stursova M."/>
            <person name="Weitz H."/>
            <person name="Taylor A."/>
            <person name="Grigoriev I.V."/>
            <person name="Nagy L.G."/>
            <person name="Martin F."/>
            <person name="Kauserud H."/>
        </authorList>
    </citation>
    <scope>NUCLEOTIDE SEQUENCE</scope>
    <source>
        <strain evidence="2">CBHHK188m</strain>
    </source>
</reference>
<feature type="region of interest" description="Disordered" evidence="1">
    <location>
        <begin position="274"/>
        <end position="305"/>
    </location>
</feature>
<evidence type="ECO:0000313" key="3">
    <source>
        <dbReference type="Proteomes" id="UP001215280"/>
    </source>
</evidence>
<sequence>MVWSLDQDDTSYTALSALWGDVTANNASSITGDTCIYTACGLSCPHDYTLMGNLQKNPHTLQVCSGLENVAVCCPVGDAPSSCTWRGASSSGVCDGSCFEGEILMGLSEVGDAKGSATIDGVTVPALTCLIGEVALCCESNQNTESYCFATDCGVTTCPTGSSAYTTVLVGDDEELDLCSPGTDKTLCCEDDIGLTDCKWYGTVPNCLDNACPVGQTVIMTDYQGDASSSCVGGNFRNYCCNTPNAATFSPVDPTDVFPLSETEGDAVTFAVDYDDNQGTSSDTVTGDGSSGLSDDGKENDSPFSSVFISSPNAASVSSLDIESDWAITDCDATSDQPQTALAYCTCPMSDDDCGCSHVFIGGAADTIVKLPTSCGLGPYARVVSLEPSANQTVLTGRHARKRSADPVYSLSFDYEFTAIDPSSGPVYMRADMTDMPGYWDSIIDSQPDSGTSSVRKRDLNFHHPRGMEKRWFGSFTSWLAKLNTLTTSDSISRNYHWSDTYTIFHQEESCPNFQSSLDISVSGFAQVSTQFGYYLEATVVPPAVQQAYVYFKAGAGAEAAFTITGIASASWTSGRYELVNFGFPGLYYPGLLTLGPSLHLYGELSGALSLSGTLRTSVSYTFPSLDLSFGKQDSNAGVSNFGNAVNPTNNYGGANYGLAWNVELSGTADVHLIPSLQLGVSVLGGSLINAQVFVEADMFAGLSITGSVSNTVAPNVCISPQIGVSLNAGLTGSVLYWETGALSTSFYSATTNFGSTCFGSVTEPINGTSRKRSPLERAFDETRIISASVSTGESRSFEQRKVASEPAHAVTSVGRTIYPTSRWERDGLRGDVSDLNKRDVPFLPGNLFCPATDNDITGTAISCDPYAGDATPLSRRDNVDEHHFVREEDSVPEAKHSDEDPDEGHWLSKRAAAPPTVKSCVGFTIPVAPFTSLSINGYYDLATPSTLSGNIRGWANMPPYYTSTAGGAPSLGGTTNGLANYGREHVYEQSMSSLFIDYLAQFPDVWTDGSGNNFCQWINNNLWNSPNYMPAGWTPVSTQIGFCYPSLANSRSVGIPVLEQRTNEYKQSAFYVTEQTLDPGVLTTASGIINTVTFRNSCPTAQIGILRSLAMITPFMNSLPARNAFIQTNTCIRNIYNTWYPAYLGAAATPNNLPTAAEFLEAYDAWVKNIVSGIQGAVTAQMNSLLPLYNGGDDTGVDVKLSTNAVISAWSKLSPPVPAGTAWAPTNNLNTAVGSANLISVQSVATADLRTLVANVPAISWLNQLP</sequence>
<feature type="region of interest" description="Disordered" evidence="1">
    <location>
        <begin position="885"/>
        <end position="908"/>
    </location>
</feature>
<keyword evidence="3" id="KW-1185">Reference proteome</keyword>
<comment type="caution">
    <text evidence="2">The sequence shown here is derived from an EMBL/GenBank/DDBJ whole genome shotgun (WGS) entry which is preliminary data.</text>
</comment>
<protein>
    <submittedName>
        <fullName evidence="2">Uncharacterized protein</fullName>
    </submittedName>
</protein>
<feature type="compositionally biased region" description="Basic and acidic residues" evidence="1">
    <location>
        <begin position="885"/>
        <end position="907"/>
    </location>
</feature>